<dbReference type="GO" id="GO:0006082">
    <property type="term" value="P:organic acid metabolic process"/>
    <property type="evidence" value="ECO:0007669"/>
    <property type="project" value="TreeGrafter"/>
</dbReference>
<dbReference type="Pfam" id="PF00067">
    <property type="entry name" value="p450"/>
    <property type="match status" value="1"/>
</dbReference>
<dbReference type="GO" id="GO:0005737">
    <property type="term" value="C:cytoplasm"/>
    <property type="evidence" value="ECO:0007669"/>
    <property type="project" value="TreeGrafter"/>
</dbReference>
<dbReference type="InterPro" id="IPR050182">
    <property type="entry name" value="Cytochrome_P450_fam2"/>
</dbReference>
<comment type="cofactor">
    <cofactor evidence="1 7">
        <name>heme</name>
        <dbReference type="ChEBI" id="CHEBI:30413"/>
    </cofactor>
</comment>
<dbReference type="PRINTS" id="PR00463">
    <property type="entry name" value="EP450I"/>
</dbReference>
<accession>A0A498SD89</accession>
<reference evidence="9 10" key="1">
    <citation type="submission" date="2018-08" db="EMBL/GenBank/DDBJ databases">
        <authorList>
            <person name="Laetsch R D."/>
            <person name="Stevens L."/>
            <person name="Kumar S."/>
            <person name="Blaxter L. M."/>
        </authorList>
    </citation>
    <scope>NUCLEOTIDE SEQUENCE [LARGE SCALE GENOMIC DNA]</scope>
</reference>
<dbReference type="GO" id="GO:0008395">
    <property type="term" value="F:steroid hydroxylase activity"/>
    <property type="evidence" value="ECO:0007669"/>
    <property type="project" value="TreeGrafter"/>
</dbReference>
<keyword evidence="7" id="KW-0349">Heme</keyword>
<evidence type="ECO:0000256" key="1">
    <source>
        <dbReference type="ARBA" id="ARBA00001971"/>
    </source>
</evidence>
<dbReference type="OrthoDB" id="1055148at2759"/>
<dbReference type="InterPro" id="IPR002401">
    <property type="entry name" value="Cyt_P450_E_grp-I"/>
</dbReference>
<keyword evidence="3 7" id="KW-0479">Metal-binding</keyword>
<keyword evidence="4" id="KW-0560">Oxidoreductase</keyword>
<dbReference type="InterPro" id="IPR001128">
    <property type="entry name" value="Cyt_P450"/>
</dbReference>
<feature type="chain" id="PRO_5019823658" evidence="8">
    <location>
        <begin position="20"/>
        <end position="756"/>
    </location>
</feature>
<dbReference type="GO" id="GO:0016712">
    <property type="term" value="F:oxidoreductase activity, acting on paired donors, with incorporation or reduction of molecular oxygen, reduced flavin or flavoprotein as one donor, and incorporation of one atom of oxygen"/>
    <property type="evidence" value="ECO:0007669"/>
    <property type="project" value="TreeGrafter"/>
</dbReference>
<dbReference type="InterPro" id="IPR017972">
    <property type="entry name" value="Cyt_P450_CS"/>
</dbReference>
<comment type="similarity">
    <text evidence="2">Belongs to the cytochrome P450 family.</text>
</comment>
<evidence type="ECO:0000256" key="8">
    <source>
        <dbReference type="SAM" id="SignalP"/>
    </source>
</evidence>
<evidence type="ECO:0000256" key="7">
    <source>
        <dbReference type="PIRSR" id="PIRSR602401-1"/>
    </source>
</evidence>
<dbReference type="PANTHER" id="PTHR24300">
    <property type="entry name" value="CYTOCHROME P450 508A4-RELATED"/>
    <property type="match status" value="1"/>
</dbReference>
<dbReference type="Gene3D" id="1.10.630.10">
    <property type="entry name" value="Cytochrome P450"/>
    <property type="match status" value="1"/>
</dbReference>
<proteinExistence type="inferred from homology"/>
<name>A0A498SD89_ACAVI</name>
<feature type="signal peptide" evidence="8">
    <location>
        <begin position="1"/>
        <end position="19"/>
    </location>
</feature>
<dbReference type="GO" id="GO:0005506">
    <property type="term" value="F:iron ion binding"/>
    <property type="evidence" value="ECO:0007669"/>
    <property type="project" value="InterPro"/>
</dbReference>
<evidence type="ECO:0000256" key="3">
    <source>
        <dbReference type="ARBA" id="ARBA00022723"/>
    </source>
</evidence>
<dbReference type="Proteomes" id="UP000276991">
    <property type="component" value="Unassembled WGS sequence"/>
</dbReference>
<dbReference type="CDD" id="cd20617">
    <property type="entry name" value="CYP1_2-like"/>
    <property type="match status" value="1"/>
</dbReference>
<protein>
    <submittedName>
        <fullName evidence="9">Uncharacterized protein</fullName>
    </submittedName>
</protein>
<dbReference type="InterPro" id="IPR036396">
    <property type="entry name" value="Cyt_P450_sf"/>
</dbReference>
<dbReference type="GO" id="GO:0006805">
    <property type="term" value="P:xenobiotic metabolic process"/>
    <property type="evidence" value="ECO:0007669"/>
    <property type="project" value="TreeGrafter"/>
</dbReference>
<dbReference type="PROSITE" id="PS00086">
    <property type="entry name" value="CYTOCHROME_P450"/>
    <property type="match status" value="1"/>
</dbReference>
<dbReference type="EMBL" id="UPTC01000705">
    <property type="protein sequence ID" value="VBB29818.1"/>
    <property type="molecule type" value="Genomic_DNA"/>
</dbReference>
<evidence type="ECO:0000256" key="2">
    <source>
        <dbReference type="ARBA" id="ARBA00010617"/>
    </source>
</evidence>
<sequence>MWLVWVSAIHLNFIRITVQFNLQAWHHRSPYQQQRITEDPIFFPYYHLSHPTMSMPIHGFNRNLYPISFPISAQPSLSLAALTIPTSTLQNLPFQSAWMMTTTSPLLQKQPKDYDGYVAEMEKSDDYISTTTKNDYKISVRVKPNLPDFLRGTTDDVQKNFYQIISNPEESFQQKQNKLDQLIFTLSSKNQELYDQYRRMKDIEEREKRERVHAIVANMSNKAQAVFAKLSAVMMNPTMKDIDRMNKINDFYKNVDEDVKNEFKDKINGMNLQLEYVVLRHKYPPGPFPLPFVGNFLQIDLAYPHRSMIKWKKKFGPMFTIWLPGPIVVLADYKLLRETLINQGNIFAGRPMSFVYGIFSRHHPDGDGIILSQNEKWNHQRRFALRVFRDFGMGKNMMEQKIRYYTDTLIQYLKKQIAATKLKTAVTDLHLPITFCVGNIIHDLILGKNYEYGDQEFLRFKKLIDSTLKDFVSIPMLLVDRYPIVRFLLPTYYRYCKNGFALQQFFLKHINEHEKAIITSANKDDEPSDFIDAYLKNMIKYTEEKRYNKITLALNSGDLWTGGMETTVTTLRWAIIYLIHNPDVQKLVHDEIDKNLGTRTVHWADRTIMHYTLAVIYEVQRIINILPWHIPHATTSNTILCGYKIEKGTIIMPQIGAINFDENLYPNPEIFQPTRFLSSDGTLCNFEHLIPFGIGKRSCLGEALARTELFIILTTLLQNFEFSPANGKLPSLKRYPGMVSVPQEYVCEIRIRKEVD</sequence>
<gene>
    <name evidence="9" type="ORF">NAV_LOCUS4609</name>
</gene>
<dbReference type="GO" id="GO:0020037">
    <property type="term" value="F:heme binding"/>
    <property type="evidence" value="ECO:0007669"/>
    <property type="project" value="InterPro"/>
</dbReference>
<dbReference type="PANTHER" id="PTHR24300:SF403">
    <property type="entry name" value="CYTOCHROME P450 306A1"/>
    <property type="match status" value="1"/>
</dbReference>
<dbReference type="AlphaFoldDB" id="A0A498SD89"/>
<keyword evidence="8" id="KW-0732">Signal</keyword>
<evidence type="ECO:0000313" key="10">
    <source>
        <dbReference type="Proteomes" id="UP000276991"/>
    </source>
</evidence>
<dbReference type="STRING" id="6277.A0A498SD89"/>
<keyword evidence="5 7" id="KW-0408">Iron</keyword>
<evidence type="ECO:0000256" key="4">
    <source>
        <dbReference type="ARBA" id="ARBA00023002"/>
    </source>
</evidence>
<organism evidence="9 10">
    <name type="scientific">Acanthocheilonema viteae</name>
    <name type="common">Filarial nematode worm</name>
    <name type="synonym">Dipetalonema viteae</name>
    <dbReference type="NCBI Taxonomy" id="6277"/>
    <lineage>
        <taxon>Eukaryota</taxon>
        <taxon>Metazoa</taxon>
        <taxon>Ecdysozoa</taxon>
        <taxon>Nematoda</taxon>
        <taxon>Chromadorea</taxon>
        <taxon>Rhabditida</taxon>
        <taxon>Spirurina</taxon>
        <taxon>Spiruromorpha</taxon>
        <taxon>Filarioidea</taxon>
        <taxon>Onchocercidae</taxon>
        <taxon>Acanthocheilonema</taxon>
    </lineage>
</organism>
<keyword evidence="6" id="KW-0503">Monooxygenase</keyword>
<keyword evidence="10" id="KW-1185">Reference proteome</keyword>
<dbReference type="PRINTS" id="PR00385">
    <property type="entry name" value="P450"/>
</dbReference>
<dbReference type="FunFam" id="1.10.630.10:FF:000036">
    <property type="entry name" value="CYtochrome P450 family"/>
    <property type="match status" value="1"/>
</dbReference>
<dbReference type="SUPFAM" id="SSF48264">
    <property type="entry name" value="Cytochrome P450"/>
    <property type="match status" value="1"/>
</dbReference>
<evidence type="ECO:0000256" key="6">
    <source>
        <dbReference type="ARBA" id="ARBA00023033"/>
    </source>
</evidence>
<evidence type="ECO:0000256" key="5">
    <source>
        <dbReference type="ARBA" id="ARBA00023004"/>
    </source>
</evidence>
<evidence type="ECO:0000313" key="9">
    <source>
        <dbReference type="EMBL" id="VBB29818.1"/>
    </source>
</evidence>
<feature type="binding site" description="axial binding residue" evidence="7">
    <location>
        <position position="699"/>
    </location>
    <ligand>
        <name>heme</name>
        <dbReference type="ChEBI" id="CHEBI:30413"/>
    </ligand>
    <ligandPart>
        <name>Fe</name>
        <dbReference type="ChEBI" id="CHEBI:18248"/>
    </ligandPart>
</feature>